<reference evidence="4 5" key="1">
    <citation type="submission" date="2019-07" db="EMBL/GenBank/DDBJ databases">
        <title>Genome Sequencing and Assembly of Staphylococcus haemolyticus SDA2.</title>
        <authorList>
            <person name="Emmons C.B."/>
            <person name="Park C."/>
            <person name="Sevigny J.L."/>
            <person name="Andam C."/>
        </authorList>
    </citation>
    <scope>NUCLEOTIDE SEQUENCE [LARGE SCALE GENOMIC DNA]</scope>
    <source>
        <strain evidence="4 5">SDA2</strain>
    </source>
</reference>
<dbReference type="Pfam" id="PF01774">
    <property type="entry name" value="UreD"/>
    <property type="match status" value="1"/>
</dbReference>
<dbReference type="PANTHER" id="PTHR33643:SF1">
    <property type="entry name" value="UREASE ACCESSORY PROTEIN D"/>
    <property type="match status" value="1"/>
</dbReference>
<evidence type="ECO:0000256" key="3">
    <source>
        <dbReference type="HAMAP-Rule" id="MF_01384"/>
    </source>
</evidence>
<accession>A0AB38PFL4</accession>
<keyword evidence="2 3" id="KW-0143">Chaperone</keyword>
<dbReference type="Proteomes" id="UP000316594">
    <property type="component" value="Unassembled WGS sequence"/>
</dbReference>
<organism evidence="4 5">
    <name type="scientific">Staphylococcus haemolyticus</name>
    <dbReference type="NCBI Taxonomy" id="1283"/>
    <lineage>
        <taxon>Bacteria</taxon>
        <taxon>Bacillati</taxon>
        <taxon>Bacillota</taxon>
        <taxon>Bacilli</taxon>
        <taxon>Bacillales</taxon>
        <taxon>Staphylococcaceae</taxon>
        <taxon>Staphylococcus</taxon>
    </lineage>
</organism>
<comment type="function">
    <text evidence="3">Required for maturation of urease via the functional incorporation of the urease nickel metallocenter.</text>
</comment>
<dbReference type="InterPro" id="IPR002669">
    <property type="entry name" value="UreD"/>
</dbReference>
<dbReference type="GO" id="GO:0016151">
    <property type="term" value="F:nickel cation binding"/>
    <property type="evidence" value="ECO:0007669"/>
    <property type="project" value="UniProtKB-UniRule"/>
</dbReference>
<dbReference type="EMBL" id="VJMP01000002">
    <property type="protein sequence ID" value="TRL78616.1"/>
    <property type="molecule type" value="Genomic_DNA"/>
</dbReference>
<comment type="caution">
    <text evidence="4">The sequence shown here is derived from an EMBL/GenBank/DDBJ whole genome shotgun (WGS) entry which is preliminary data.</text>
</comment>
<dbReference type="PANTHER" id="PTHR33643">
    <property type="entry name" value="UREASE ACCESSORY PROTEIN D"/>
    <property type="match status" value="1"/>
</dbReference>
<dbReference type="RefSeq" id="WP_107613938.1">
    <property type="nucleotide sequence ID" value="NZ_CP142094.1"/>
</dbReference>
<comment type="similarity">
    <text evidence="1 3">Belongs to the UreD family.</text>
</comment>
<gene>
    <name evidence="3" type="primary">ureD</name>
    <name evidence="4" type="ORF">FNL11_03295</name>
</gene>
<protein>
    <recommendedName>
        <fullName evidence="3">Urease accessory protein UreD</fullName>
    </recommendedName>
</protein>
<evidence type="ECO:0000256" key="1">
    <source>
        <dbReference type="ARBA" id="ARBA00007177"/>
    </source>
</evidence>
<comment type="subunit">
    <text evidence="3">UreD, UreF and UreG form a complex that acts as a GTP-hydrolysis-dependent molecular chaperone, activating the urease apoprotein by helping to assemble the nickel containing metallocenter of UreC. The UreE protein probably delivers the nickel.</text>
</comment>
<keyword evidence="3" id="KW-0996">Nickel insertion</keyword>
<proteinExistence type="inferred from homology"/>
<keyword evidence="3" id="KW-0963">Cytoplasm</keyword>
<name>A0AB38PFL4_STAHA</name>
<dbReference type="HAMAP" id="MF_01384">
    <property type="entry name" value="UreD"/>
    <property type="match status" value="1"/>
</dbReference>
<sequence>MAEDMKPDTEQSWTGQLDLTVFNNGKRSVARDIFFEKALKVIRPVYLNDSTIPTFYIVNVGGGYLDGDRYRMNINVDENASVTLTSQGATKIYKTLNDRVEQYQTFHIAKDGYMEYVGDPIIAYEHAKFFQHNQFKLDATASMFYTDILTPGYSSSEAYFTYDYMHLLNEIYVDDELVVYDNLRMHPGETEISSLGYMEHYTHLGSAYFIHPEVTQKLIDEVYEEIKDYTLKYNCRLGITQLPTHGFTVRVLSNMTQEIEEILNTVQSYIANKLFDRQIDFLRKY</sequence>
<dbReference type="GO" id="GO:0005737">
    <property type="term" value="C:cytoplasm"/>
    <property type="evidence" value="ECO:0007669"/>
    <property type="project" value="UniProtKB-SubCell"/>
</dbReference>
<evidence type="ECO:0000313" key="5">
    <source>
        <dbReference type="Proteomes" id="UP000316594"/>
    </source>
</evidence>
<dbReference type="AlphaFoldDB" id="A0AB38PFL4"/>
<evidence type="ECO:0000313" key="4">
    <source>
        <dbReference type="EMBL" id="TRL78616.1"/>
    </source>
</evidence>
<evidence type="ECO:0000256" key="2">
    <source>
        <dbReference type="ARBA" id="ARBA00023186"/>
    </source>
</evidence>
<comment type="subcellular location">
    <subcellularLocation>
        <location evidence="3">Cytoplasm</location>
    </subcellularLocation>
</comment>